<dbReference type="Gene3D" id="3.40.710.10">
    <property type="entry name" value="DD-peptidase/beta-lactamase superfamily"/>
    <property type="match status" value="2"/>
</dbReference>
<evidence type="ECO:0000313" key="3">
    <source>
        <dbReference type="Proteomes" id="UP000663836"/>
    </source>
</evidence>
<protein>
    <recommendedName>
        <fullName evidence="1">Beta-lactamase-related domain-containing protein</fullName>
    </recommendedName>
</protein>
<dbReference type="InterPro" id="IPR012338">
    <property type="entry name" value="Beta-lactam/transpept-like"/>
</dbReference>
<proteinExistence type="predicted"/>
<dbReference type="Pfam" id="PF00144">
    <property type="entry name" value="Beta-lactamase"/>
    <property type="match status" value="1"/>
</dbReference>
<dbReference type="Proteomes" id="UP000663836">
    <property type="component" value="Unassembled WGS sequence"/>
</dbReference>
<dbReference type="InterPro" id="IPR001466">
    <property type="entry name" value="Beta-lactam-related"/>
</dbReference>
<feature type="domain" description="Beta-lactamase-related" evidence="1">
    <location>
        <begin position="41"/>
        <end position="198"/>
    </location>
</feature>
<dbReference type="EMBL" id="CAJOBD010000602">
    <property type="protein sequence ID" value="CAF3694658.1"/>
    <property type="molecule type" value="Genomic_DNA"/>
</dbReference>
<organism evidence="2 3">
    <name type="scientific">Rotaria sordida</name>
    <dbReference type="NCBI Taxonomy" id="392033"/>
    <lineage>
        <taxon>Eukaryota</taxon>
        <taxon>Metazoa</taxon>
        <taxon>Spiralia</taxon>
        <taxon>Gnathifera</taxon>
        <taxon>Rotifera</taxon>
        <taxon>Eurotatoria</taxon>
        <taxon>Bdelloidea</taxon>
        <taxon>Philodinida</taxon>
        <taxon>Philodinidae</taxon>
        <taxon>Rotaria</taxon>
    </lineage>
</organism>
<dbReference type="InterPro" id="IPR050789">
    <property type="entry name" value="Diverse_Enzym_Activities"/>
</dbReference>
<dbReference type="SUPFAM" id="SSF56601">
    <property type="entry name" value="beta-lactamase/transpeptidase-like"/>
    <property type="match status" value="1"/>
</dbReference>
<gene>
    <name evidence="2" type="ORF">JBS370_LOCUS9093</name>
</gene>
<name>A0A818U978_9BILA</name>
<evidence type="ECO:0000259" key="1">
    <source>
        <dbReference type="Pfam" id="PF00144"/>
    </source>
</evidence>
<dbReference type="AlphaFoldDB" id="A0A818U978"/>
<sequence length="293" mass="33264">MIYYQSDVVQKVIFIIFILLCFQRFETHAVTTNIDDISNDFEHIRVQQHMPGLSALALGNDKILGQGANGYRRQDYLSPLLISDPVNIGSYSKWMTVTLAGRLVDRKQLSWSTQIHECFPNYNTFNSAFRNVTVEQLLAHCAGIQKTTTFFNHYDLVFIYQQALMMEYITGQEWESLIHEHIFIPLQITSARIGPVYDENLLPKAPIGHELPVNSTKPILRSMLTPNILRVEYALSAPSGFVACTLHDWTKFLYAHIIGKTTGYLSKDTAAKLKRLYISVDGDGPGVVVYNRA</sequence>
<reference evidence="2" key="1">
    <citation type="submission" date="2021-02" db="EMBL/GenBank/DDBJ databases">
        <authorList>
            <person name="Nowell W R."/>
        </authorList>
    </citation>
    <scope>NUCLEOTIDE SEQUENCE</scope>
</reference>
<comment type="caution">
    <text evidence="2">The sequence shown here is derived from an EMBL/GenBank/DDBJ whole genome shotgun (WGS) entry which is preliminary data.</text>
</comment>
<evidence type="ECO:0000313" key="2">
    <source>
        <dbReference type="EMBL" id="CAF3694658.1"/>
    </source>
</evidence>
<accession>A0A818U978</accession>
<dbReference type="PANTHER" id="PTHR43283">
    <property type="entry name" value="BETA-LACTAMASE-RELATED"/>
    <property type="match status" value="1"/>
</dbReference>